<dbReference type="InParanoid" id="A0A1Y2E897"/>
<keyword evidence="2" id="KW-0863">Zinc-finger</keyword>
<evidence type="ECO:0000256" key="2">
    <source>
        <dbReference type="ARBA" id="ARBA00022771"/>
    </source>
</evidence>
<dbReference type="AlphaFoldDB" id="A0A1Y2E897"/>
<evidence type="ECO:0000313" key="6">
    <source>
        <dbReference type="Proteomes" id="UP000193689"/>
    </source>
</evidence>
<comment type="caution">
    <text evidence="5">The sequence shown here is derived from an EMBL/GenBank/DDBJ whole genome shotgun (WGS) entry which is preliminary data.</text>
</comment>
<dbReference type="PANTHER" id="PTHR28082:SF1">
    <property type="entry name" value="HELPER OF TIM PROTEIN 13"/>
    <property type="match status" value="1"/>
</dbReference>
<proteinExistence type="predicted"/>
<dbReference type="EMBL" id="MCFJ01000004">
    <property type="protein sequence ID" value="ORY67788.1"/>
    <property type="molecule type" value="Genomic_DNA"/>
</dbReference>
<dbReference type="FunCoup" id="A0A1Y2E897">
    <property type="interactions" value="14"/>
</dbReference>
<evidence type="ECO:0000256" key="3">
    <source>
        <dbReference type="ARBA" id="ARBA00022833"/>
    </source>
</evidence>
<sequence length="109" mass="12190">MPPDIAVRGLEVTARTQCSHWHSERDIIAIKHKCCGEYYACISCHEALADHPNQVWPKGEQGIAKGVLCGNCHHELTIVEYLGSGNRCTKCAAEFNAGCRLHYDLYFEV</sequence>
<dbReference type="InterPro" id="IPR008913">
    <property type="entry name" value="Znf_CHY"/>
</dbReference>
<dbReference type="OrthoDB" id="411372at2759"/>
<dbReference type="GeneID" id="63779834"/>
<dbReference type="Proteomes" id="UP000193689">
    <property type="component" value="Unassembled WGS sequence"/>
</dbReference>
<dbReference type="Pfam" id="PF05495">
    <property type="entry name" value="zf-CHY"/>
    <property type="match status" value="1"/>
</dbReference>
<gene>
    <name evidence="5" type="ORF">BCR38DRAFT_483395</name>
</gene>
<dbReference type="STRING" id="1141098.A0A1Y2E897"/>
<keyword evidence="6" id="KW-1185">Reference proteome</keyword>
<dbReference type="GO" id="GO:0045041">
    <property type="term" value="P:protein import into mitochondrial intermembrane space"/>
    <property type="evidence" value="ECO:0007669"/>
    <property type="project" value="TreeGrafter"/>
</dbReference>
<evidence type="ECO:0000259" key="4">
    <source>
        <dbReference type="Pfam" id="PF05495"/>
    </source>
</evidence>
<feature type="domain" description="CHY-type" evidence="4">
    <location>
        <begin position="18"/>
        <end position="77"/>
    </location>
</feature>
<dbReference type="InterPro" id="IPR052604">
    <property type="entry name" value="Mito_Tim_assembly_helper"/>
</dbReference>
<accession>A0A1Y2E897</accession>
<dbReference type="InterPro" id="IPR016694">
    <property type="entry name" value="UCP017292"/>
</dbReference>
<dbReference type="GO" id="GO:0008270">
    <property type="term" value="F:zinc ion binding"/>
    <property type="evidence" value="ECO:0007669"/>
    <property type="project" value="UniProtKB-KW"/>
</dbReference>
<dbReference type="PANTHER" id="PTHR28082">
    <property type="entry name" value="ZINC FINGER PROTEIN"/>
    <property type="match status" value="1"/>
</dbReference>
<organism evidence="5 6">
    <name type="scientific">Pseudomassariella vexata</name>
    <dbReference type="NCBI Taxonomy" id="1141098"/>
    <lineage>
        <taxon>Eukaryota</taxon>
        <taxon>Fungi</taxon>
        <taxon>Dikarya</taxon>
        <taxon>Ascomycota</taxon>
        <taxon>Pezizomycotina</taxon>
        <taxon>Sordariomycetes</taxon>
        <taxon>Xylariomycetidae</taxon>
        <taxon>Amphisphaeriales</taxon>
        <taxon>Pseudomassariaceae</taxon>
        <taxon>Pseudomassariella</taxon>
    </lineage>
</organism>
<dbReference type="PIRSF" id="PIRSF017292">
    <property type="entry name" value="UCP017292_Znf_CHY"/>
    <property type="match status" value="1"/>
</dbReference>
<dbReference type="RefSeq" id="XP_040718412.1">
    <property type="nucleotide sequence ID" value="XM_040863622.1"/>
</dbReference>
<dbReference type="GO" id="GO:0005758">
    <property type="term" value="C:mitochondrial intermembrane space"/>
    <property type="evidence" value="ECO:0007669"/>
    <property type="project" value="TreeGrafter"/>
</dbReference>
<name>A0A1Y2E897_9PEZI</name>
<dbReference type="SUPFAM" id="SSF161219">
    <property type="entry name" value="CHY zinc finger-like"/>
    <property type="match status" value="1"/>
</dbReference>
<reference evidence="5 6" key="1">
    <citation type="submission" date="2016-07" db="EMBL/GenBank/DDBJ databases">
        <title>Pervasive Adenine N6-methylation of Active Genes in Fungi.</title>
        <authorList>
            <consortium name="DOE Joint Genome Institute"/>
            <person name="Mondo S.J."/>
            <person name="Dannebaum R.O."/>
            <person name="Kuo R.C."/>
            <person name="Labutti K."/>
            <person name="Haridas S."/>
            <person name="Kuo A."/>
            <person name="Salamov A."/>
            <person name="Ahrendt S.R."/>
            <person name="Lipzen A."/>
            <person name="Sullivan W."/>
            <person name="Andreopoulos W.B."/>
            <person name="Clum A."/>
            <person name="Lindquist E."/>
            <person name="Daum C."/>
            <person name="Ramamoorthy G.K."/>
            <person name="Gryganskyi A."/>
            <person name="Culley D."/>
            <person name="Magnuson J.K."/>
            <person name="James T.Y."/>
            <person name="O'Malley M.A."/>
            <person name="Stajich J.E."/>
            <person name="Spatafora J.W."/>
            <person name="Visel A."/>
            <person name="Grigoriev I.V."/>
        </authorList>
    </citation>
    <scope>NUCLEOTIDE SEQUENCE [LARGE SCALE GENOMIC DNA]</scope>
    <source>
        <strain evidence="5 6">CBS 129021</strain>
    </source>
</reference>
<evidence type="ECO:0000256" key="1">
    <source>
        <dbReference type="ARBA" id="ARBA00022723"/>
    </source>
</evidence>
<keyword evidence="3" id="KW-0862">Zinc</keyword>
<evidence type="ECO:0000313" key="5">
    <source>
        <dbReference type="EMBL" id="ORY67788.1"/>
    </source>
</evidence>
<keyword evidence="1" id="KW-0479">Metal-binding</keyword>
<dbReference type="InterPro" id="IPR037274">
    <property type="entry name" value="Znf_CHY_sf"/>
</dbReference>
<protein>
    <submittedName>
        <fullName evidence="5">CHY zinc finger family protein</fullName>
    </submittedName>
</protein>